<dbReference type="Proteomes" id="UP000612680">
    <property type="component" value="Chromosome"/>
</dbReference>
<dbReference type="InterPro" id="IPR019734">
    <property type="entry name" value="TPR_rpt"/>
</dbReference>
<dbReference type="PROSITE" id="PS50005">
    <property type="entry name" value="TPR"/>
    <property type="match status" value="1"/>
</dbReference>
<dbReference type="Gene3D" id="1.25.40.10">
    <property type="entry name" value="Tetratricopeptide repeat domain"/>
    <property type="match status" value="1"/>
</dbReference>
<dbReference type="RefSeq" id="WP_204663213.1">
    <property type="nucleotide sequence ID" value="NZ_CP056775.1"/>
</dbReference>
<dbReference type="InterPro" id="IPR011990">
    <property type="entry name" value="TPR-like_helical_dom_sf"/>
</dbReference>
<keyword evidence="1" id="KW-0802">TPR repeat</keyword>
<dbReference type="SUPFAM" id="SSF48452">
    <property type="entry name" value="TPR-like"/>
    <property type="match status" value="2"/>
</dbReference>
<gene>
    <name evidence="2" type="ORF">HWI92_09765</name>
</gene>
<organism evidence="2 3">
    <name type="scientific">Dyadobacter sandarakinus</name>
    <dbReference type="NCBI Taxonomy" id="2747268"/>
    <lineage>
        <taxon>Bacteria</taxon>
        <taxon>Pseudomonadati</taxon>
        <taxon>Bacteroidota</taxon>
        <taxon>Cytophagia</taxon>
        <taxon>Cytophagales</taxon>
        <taxon>Spirosomataceae</taxon>
        <taxon>Dyadobacter</taxon>
    </lineage>
</organism>
<proteinExistence type="predicted"/>
<feature type="repeat" description="TPR" evidence="1">
    <location>
        <begin position="75"/>
        <end position="108"/>
    </location>
</feature>
<evidence type="ECO:0008006" key="4">
    <source>
        <dbReference type="Google" id="ProtNLM"/>
    </source>
</evidence>
<sequence>MKTYLLFILLPIILTIGLTARFPDTNGEGLKPEAITMCMSAPGGFSQANVAGKFIGPMPGWGHYAYKITTASDSAQFYFNQGLSLYYSYHMKEALASFREASRHDPSSAMTYWGQALAAGPYYNAAHTYKMPAEVLPVLTAMNQNLANSTPKEKALAAVMQSRYTQDLSDAKRQALNLSYAEGMKRLAGQFPQDHDISMLYVDAMMLIHAWDFWGTDGSPKAWTPELVRLSEEILRKSPDHPAALHYHIHLTEASHIPSVALANAGKLRKLFPGVAHMVHMASHEYQRNGLYAEGVEVNDLADKNLLLYDSLARNLALVKHSPHYFAVQTYCALTGGMYETGMRDAIRCRNSVSPTAENNYDQYLYMLPSMTLVRLGKWDEILADSTSPDQGWIYASLLDDFAKGMAYANTGNLAKATACLAALKSKATHTVLTKHRIPFNAPSSMAVVAGGILEGTVSFYKNDYEHAYASLNKAIKAEDALIYTEPNDWPLPARQFLGAFLLKKEKAAEAEKVYRMDLVHNPRNGWSLVGLSQSLAAQGKLKPDAPYKQQYARAFSKAEEIPSQSAYIR</sequence>
<dbReference type="PANTHER" id="PTHR45588:SF1">
    <property type="entry name" value="WW DOMAIN-CONTAINING PROTEIN"/>
    <property type="match status" value="1"/>
</dbReference>
<name>A0ABX7I5M1_9BACT</name>
<evidence type="ECO:0000313" key="2">
    <source>
        <dbReference type="EMBL" id="QRR01169.1"/>
    </source>
</evidence>
<dbReference type="PANTHER" id="PTHR45588">
    <property type="entry name" value="TPR DOMAIN-CONTAINING PROTEIN"/>
    <property type="match status" value="1"/>
</dbReference>
<accession>A0ABX7I5M1</accession>
<protein>
    <recommendedName>
        <fullName evidence="4">Tetratricopeptide repeat-containing protein</fullName>
    </recommendedName>
</protein>
<keyword evidence="3" id="KW-1185">Reference proteome</keyword>
<dbReference type="SMART" id="SM00028">
    <property type="entry name" value="TPR"/>
    <property type="match status" value="2"/>
</dbReference>
<evidence type="ECO:0000256" key="1">
    <source>
        <dbReference type="PROSITE-ProRule" id="PRU00339"/>
    </source>
</evidence>
<dbReference type="EMBL" id="CP056775">
    <property type="protein sequence ID" value="QRR01169.1"/>
    <property type="molecule type" value="Genomic_DNA"/>
</dbReference>
<reference evidence="2 3" key="1">
    <citation type="submission" date="2020-06" db="EMBL/GenBank/DDBJ databases">
        <title>Dyadobacter sandarakinus sp. nov., isolated from the soil of the Arctic Yellow River Station.</title>
        <authorList>
            <person name="Zhang Y."/>
            <person name="Peng F."/>
        </authorList>
    </citation>
    <scope>NUCLEOTIDE SEQUENCE [LARGE SCALE GENOMIC DNA]</scope>
    <source>
        <strain evidence="2 3">Q3-56</strain>
    </source>
</reference>
<evidence type="ECO:0000313" key="3">
    <source>
        <dbReference type="Proteomes" id="UP000612680"/>
    </source>
</evidence>